<accession>A0A0K0J587</accession>
<dbReference type="GO" id="GO:0005852">
    <property type="term" value="C:eukaryotic translation initiation factor 3 complex"/>
    <property type="evidence" value="ECO:0007669"/>
    <property type="project" value="UniProtKB-UniRule"/>
</dbReference>
<dbReference type="Proteomes" id="UP000006672">
    <property type="component" value="Unassembled WGS sequence"/>
</dbReference>
<keyword evidence="8" id="KW-1185">Reference proteome</keyword>
<dbReference type="PROSITE" id="PS50250">
    <property type="entry name" value="PCI"/>
    <property type="match status" value="1"/>
</dbReference>
<reference evidence="9" key="4">
    <citation type="submission" date="2019-12" db="UniProtKB">
        <authorList>
            <consortium name="WormBaseParasite"/>
        </authorList>
    </citation>
    <scope>IDENTIFICATION</scope>
</reference>
<dbReference type="RefSeq" id="XP_042935098.1">
    <property type="nucleotide sequence ID" value="XM_043079164.1"/>
</dbReference>
<dbReference type="STRING" id="6279.A0A0K0J587"/>
<evidence type="ECO:0000256" key="4">
    <source>
        <dbReference type="HAMAP-Rule" id="MF_03011"/>
    </source>
</evidence>
<evidence type="ECO:0000256" key="1">
    <source>
        <dbReference type="ARBA" id="ARBA00022490"/>
    </source>
</evidence>
<dbReference type="EMBL" id="CAAKNF010000193">
    <property type="protein sequence ID" value="VIO94644.1"/>
    <property type="molecule type" value="Genomic_DNA"/>
</dbReference>
<evidence type="ECO:0000313" key="6">
    <source>
        <dbReference type="EMBL" id="CTP81510.1"/>
    </source>
</evidence>
<proteinExistence type="inferred from homology"/>
<reference evidence="6" key="2">
    <citation type="submission" date="2012-12" db="EMBL/GenBank/DDBJ databases">
        <authorList>
            <person name="Gao Y.W."/>
            <person name="Fan S.T."/>
            <person name="Sun H.T."/>
            <person name="Wang Z."/>
            <person name="Gao X.L."/>
            <person name="Li Y.G."/>
            <person name="Wang T.C."/>
            <person name="Zhang K."/>
            <person name="Xu W.W."/>
            <person name="Yu Z.J."/>
            <person name="Xia X.Z."/>
        </authorList>
    </citation>
    <scope>NUCLEOTIDE SEQUENCE</scope>
    <source>
        <strain evidence="6">FR3</strain>
    </source>
</reference>
<sequence length="544" mass="63726">MVRDSFDGGHTGDPERDLAYEREHVRRDTMSDEVVPDDVAQYLIYFKRMIDEENVVEIHNLYEHGFPDLTERYFQQRLWPNEEAVENIVGSDSRIFIILYKELYFRHVYTRMQRGPSLAHRFDSYQNYQELFCEVLTPEKQPLSLQLPNVWLWDIIDEFVYQFQAFCLYKANPGKRSPEEYEDLLSIEQNQSAWNIYPVLNILYSLLAKSQIDEQLLAIREGRNPDDVADDFGRSALYFKLGYFSLIGLLRTHVLLGDYHQALKTVENLELDPKGLYNTVPSCLVTFHYFVGFSHMMMRNYGEATKIFVNCLLYIQRTKSVQQQNQQQKKNFQYDVIGKTNEQLYHLLAICLTLQPQRIDDSIQSQLYERTGERMNHMSNGNIDEFRLAFQQGCPKFLSPTTVVYEGPNQAKEPLLRQCNAFLEEIESQIMLPILRGYLKLYTTLPTRKLASFMDVSDADYDSFVGKLLSFKMIVNELGKECMDRCEIDDSTTDLDFYVDKDMIIIADTKVARRIGEYFIKQIQKLQEVNRKLKELPVIPAVSS</sequence>
<dbReference type="InterPro" id="IPR019382">
    <property type="entry name" value="eIF3l"/>
</dbReference>
<evidence type="ECO:0000256" key="3">
    <source>
        <dbReference type="ARBA" id="ARBA00022917"/>
    </source>
</evidence>
<reference evidence="6 8" key="1">
    <citation type="journal article" date="2007" name="Science">
        <title>Draft genome of the filarial nematode parasite Brugia malayi.</title>
        <authorList>
            <person name="Ghedin E."/>
            <person name="Wang S."/>
            <person name="Spiro D."/>
            <person name="Caler E."/>
            <person name="Zhao Q."/>
            <person name="Crabtree J."/>
            <person name="Allen J.E."/>
            <person name="Delcher A.L."/>
            <person name="Guiliano D.B."/>
            <person name="Miranda-Saavedra D."/>
            <person name="Angiuoli S.V."/>
            <person name="Creasy T."/>
            <person name="Amedeo P."/>
            <person name="Haas B."/>
            <person name="El-Sayed N.M."/>
            <person name="Wortman J.R."/>
            <person name="Feldblyum T."/>
            <person name="Tallon L."/>
            <person name="Schatz M."/>
            <person name="Shumway M."/>
            <person name="Koo H."/>
            <person name="Salzberg S.L."/>
            <person name="Schobel S."/>
            <person name="Pertea M."/>
            <person name="Pop M."/>
            <person name="White O."/>
            <person name="Barton G.J."/>
            <person name="Carlow C.K."/>
            <person name="Crawford M.J."/>
            <person name="Daub J."/>
            <person name="Dimmic M.W."/>
            <person name="Estes C.F."/>
            <person name="Foster J.M."/>
            <person name="Ganatra M."/>
            <person name="Gregory W.F."/>
            <person name="Johnson N.M."/>
            <person name="Jin J."/>
            <person name="Komuniecki R."/>
            <person name="Korf I."/>
            <person name="Kumar S."/>
            <person name="Laney S."/>
            <person name="Li B.W."/>
            <person name="Li W."/>
            <person name="Lindblom T.H."/>
            <person name="Lustigman S."/>
            <person name="Ma D."/>
            <person name="Maina C.V."/>
            <person name="Martin D.M."/>
            <person name="McCarter J.P."/>
            <person name="McReynolds L."/>
            <person name="Mitreva M."/>
            <person name="Nutman T.B."/>
            <person name="Parkinson J."/>
            <person name="Peregrin-Alvarez J.M."/>
            <person name="Poole C."/>
            <person name="Ren Q."/>
            <person name="Saunders L."/>
            <person name="Sluder A.E."/>
            <person name="Smith K."/>
            <person name="Stanke M."/>
            <person name="Unnasch T.R."/>
            <person name="Ware J."/>
            <person name="Wei A.D."/>
            <person name="Weil G."/>
            <person name="Williams D.J."/>
            <person name="Zhang Y."/>
            <person name="Williams S.A."/>
            <person name="Fraser-Liggett C."/>
            <person name="Slatko B."/>
            <person name="Blaxter M.L."/>
            <person name="Scott A.L."/>
        </authorList>
    </citation>
    <scope>NUCLEOTIDE SEQUENCE</scope>
    <source>
        <strain evidence="6 8">FR3</strain>
    </source>
</reference>
<evidence type="ECO:0000256" key="2">
    <source>
        <dbReference type="ARBA" id="ARBA00022540"/>
    </source>
</evidence>
<dbReference type="EMBL" id="LN857020">
    <property type="protein sequence ID" value="CTP81510.1"/>
    <property type="molecule type" value="Genomic_DNA"/>
</dbReference>
<protein>
    <recommendedName>
        <fullName evidence="4">Eukaryotic translation initiation factor 3 subunit L</fullName>
        <shortName evidence="4">eIF3l</shortName>
    </recommendedName>
</protein>
<dbReference type="Pfam" id="PF10255">
    <property type="entry name" value="Paf67"/>
    <property type="match status" value="1"/>
</dbReference>
<dbReference type="FunCoup" id="A0A0K0J587">
    <property type="interactions" value="1906"/>
</dbReference>
<keyword evidence="3 4" id="KW-0648">Protein biosynthesis</keyword>
<dbReference type="WBParaSite" id="Bm2278.1">
    <property type="protein sequence ID" value="Bm2278.1"/>
    <property type="gene ID" value="WBGene00222539"/>
</dbReference>
<accession>A0A4E9FEI0</accession>
<evidence type="ECO:0000313" key="9">
    <source>
        <dbReference type="WBParaSite" id="Bm2278.1"/>
    </source>
</evidence>
<dbReference type="HAMAP" id="MF_03011">
    <property type="entry name" value="eIF3l"/>
    <property type="match status" value="1"/>
</dbReference>
<comment type="function">
    <text evidence="4">Component of the eukaryotic translation initiation factor 3 (eIF-3) complex, which is involved in protein synthesis of a specialized repertoire of mRNAs and, together with other initiation factors, stimulates binding of mRNA and methionyl-tRNAi to the 40S ribosome. The eIF-3 complex specifically targets and initiates translation of a subset of mRNAs involved in cell proliferation.</text>
</comment>
<dbReference type="GO" id="GO:0003743">
    <property type="term" value="F:translation initiation factor activity"/>
    <property type="evidence" value="ECO:0007669"/>
    <property type="project" value="UniProtKB-UniRule"/>
</dbReference>
<dbReference type="GeneID" id="6100054"/>
<keyword evidence="2 4" id="KW-0396">Initiation factor</keyword>
<dbReference type="OMA" id="AGWFIRN"/>
<dbReference type="InterPro" id="IPR000717">
    <property type="entry name" value="PCI_dom"/>
</dbReference>
<comment type="subcellular location">
    <subcellularLocation>
        <location evidence="4">Cytoplasm</location>
    </subcellularLocation>
</comment>
<name>A0A0K0J587_BRUMA</name>
<dbReference type="AlphaFoldDB" id="A0A0K0J587"/>
<evidence type="ECO:0000259" key="5">
    <source>
        <dbReference type="PROSITE" id="PS50250"/>
    </source>
</evidence>
<comment type="similarity">
    <text evidence="4">Belongs to the eIF-3 subunit L family.</text>
</comment>
<evidence type="ECO:0000313" key="7">
    <source>
        <dbReference type="EMBL" id="VIO94644.1"/>
    </source>
</evidence>
<dbReference type="PANTHER" id="PTHR13242:SF0">
    <property type="entry name" value="EUKARYOTIC TRANSLATION INITIATION FACTOR 3 SUBUNIT L"/>
    <property type="match status" value="1"/>
</dbReference>
<comment type="subunit">
    <text evidence="4">Component of the eukaryotic translation initiation factor 3 (eIF-3) complex.</text>
</comment>
<dbReference type="GO" id="GO:0033290">
    <property type="term" value="C:eukaryotic 48S preinitiation complex"/>
    <property type="evidence" value="ECO:0007669"/>
    <property type="project" value="UniProtKB-UniRule"/>
</dbReference>
<evidence type="ECO:0000313" key="8">
    <source>
        <dbReference type="Proteomes" id="UP000006672"/>
    </source>
</evidence>
<dbReference type="GO" id="GO:0016282">
    <property type="term" value="C:eukaryotic 43S preinitiation complex"/>
    <property type="evidence" value="ECO:0007669"/>
    <property type="project" value="UniProtKB-UniRule"/>
</dbReference>
<dbReference type="GO" id="GO:0001732">
    <property type="term" value="P:formation of cytoplasmic translation initiation complex"/>
    <property type="evidence" value="ECO:0007669"/>
    <property type="project" value="UniProtKB-UniRule"/>
</dbReference>
<organism evidence="8 9">
    <name type="scientific">Brugia malayi</name>
    <name type="common">Filarial nematode worm</name>
    <dbReference type="NCBI Taxonomy" id="6279"/>
    <lineage>
        <taxon>Eukaryota</taxon>
        <taxon>Metazoa</taxon>
        <taxon>Ecdysozoa</taxon>
        <taxon>Nematoda</taxon>
        <taxon>Chromadorea</taxon>
        <taxon>Rhabditida</taxon>
        <taxon>Spirurina</taxon>
        <taxon>Spiruromorpha</taxon>
        <taxon>Filarioidea</taxon>
        <taxon>Onchocercidae</taxon>
        <taxon>Brugia</taxon>
    </lineage>
</organism>
<dbReference type="OrthoDB" id="15082at2759"/>
<dbReference type="WormBase" id="Bm2278">
    <property type="protein sequence ID" value="BM25688"/>
    <property type="gene ID" value="WBGene00222539"/>
    <property type="gene designation" value="Bma-eif-3.L"/>
</dbReference>
<evidence type="ECO:0000313" key="10">
    <source>
        <dbReference type="WormBase" id="Bm2278"/>
    </source>
</evidence>
<gene>
    <name evidence="10" type="primary">bma-eif-3.l</name>
    <name evidence="7 9" type="synonym">Bma-eif-3.L</name>
    <name evidence="6 10" type="ORF">Bm2278</name>
    <name evidence="7" type="ORF">BM_BM2278</name>
    <name evidence="6" type="ORF">BM_Bm2278</name>
</gene>
<reference evidence="7" key="3">
    <citation type="submission" date="2019-04" db="EMBL/GenBank/DDBJ databases">
        <authorList>
            <person name="Howe K."/>
            <person name="Paulini M."/>
            <person name="Williams G."/>
        </authorList>
    </citation>
    <scope>NUCLEOTIDE SEQUENCE [LARGE SCALE GENOMIC DNA]</scope>
    <source>
        <strain evidence="7">FR3</strain>
    </source>
</reference>
<dbReference type="PANTHER" id="PTHR13242">
    <property type="entry name" value="EUKARYOTIC TRANSLATION INITIATION FACTOR 3"/>
    <property type="match status" value="1"/>
</dbReference>
<feature type="domain" description="PCI" evidence="5">
    <location>
        <begin position="303"/>
        <end position="497"/>
    </location>
</feature>
<keyword evidence="1 4" id="KW-0963">Cytoplasm</keyword>